<dbReference type="Pfam" id="PF00990">
    <property type="entry name" value="GGDEF"/>
    <property type="match status" value="1"/>
</dbReference>
<dbReference type="Gene3D" id="6.10.340.10">
    <property type="match status" value="1"/>
</dbReference>
<dbReference type="GO" id="GO:0007165">
    <property type="term" value="P:signal transduction"/>
    <property type="evidence" value="ECO:0007669"/>
    <property type="project" value="InterPro"/>
</dbReference>
<feature type="transmembrane region" description="Helical" evidence="3">
    <location>
        <begin position="284"/>
        <end position="307"/>
    </location>
</feature>
<dbReference type="NCBIfam" id="TIGR00254">
    <property type="entry name" value="GGDEF"/>
    <property type="match status" value="1"/>
</dbReference>
<comment type="caution">
    <text evidence="6">The sequence shown here is derived from an EMBL/GenBank/DDBJ whole genome shotgun (WGS) entry which is preliminary data.</text>
</comment>
<dbReference type="PROSITE" id="PS50887">
    <property type="entry name" value="GGDEF"/>
    <property type="match status" value="1"/>
</dbReference>
<dbReference type="Gene3D" id="3.30.70.270">
    <property type="match status" value="1"/>
</dbReference>
<dbReference type="InterPro" id="IPR050469">
    <property type="entry name" value="Diguanylate_Cyclase"/>
</dbReference>
<dbReference type="InterPro" id="IPR029787">
    <property type="entry name" value="Nucleotide_cyclase"/>
</dbReference>
<feature type="domain" description="HAMP" evidence="4">
    <location>
        <begin position="309"/>
        <end position="361"/>
    </location>
</feature>
<dbReference type="PANTHER" id="PTHR45138:SF9">
    <property type="entry name" value="DIGUANYLATE CYCLASE DGCM-RELATED"/>
    <property type="match status" value="1"/>
</dbReference>
<dbReference type="PROSITE" id="PS50885">
    <property type="entry name" value="HAMP"/>
    <property type="match status" value="1"/>
</dbReference>
<dbReference type="PANTHER" id="PTHR45138">
    <property type="entry name" value="REGULATORY COMPONENTS OF SENSORY TRANSDUCTION SYSTEM"/>
    <property type="match status" value="1"/>
</dbReference>
<dbReference type="InterPro" id="IPR000160">
    <property type="entry name" value="GGDEF_dom"/>
</dbReference>
<dbReference type="EC" id="2.7.7.65" evidence="1"/>
<dbReference type="GO" id="GO:1902201">
    <property type="term" value="P:negative regulation of bacterial-type flagellum-dependent cell motility"/>
    <property type="evidence" value="ECO:0007669"/>
    <property type="project" value="TreeGrafter"/>
</dbReference>
<evidence type="ECO:0000313" key="6">
    <source>
        <dbReference type="EMBL" id="NIZ46724.1"/>
    </source>
</evidence>
<dbReference type="GO" id="GO:0052621">
    <property type="term" value="F:diguanylate cyclase activity"/>
    <property type="evidence" value="ECO:0007669"/>
    <property type="project" value="UniProtKB-EC"/>
</dbReference>
<dbReference type="AlphaFoldDB" id="A0A968GBH1"/>
<comment type="catalytic activity">
    <reaction evidence="2">
        <text>2 GTP = 3',3'-c-di-GMP + 2 diphosphate</text>
        <dbReference type="Rhea" id="RHEA:24898"/>
        <dbReference type="ChEBI" id="CHEBI:33019"/>
        <dbReference type="ChEBI" id="CHEBI:37565"/>
        <dbReference type="ChEBI" id="CHEBI:58805"/>
        <dbReference type="EC" id="2.7.7.65"/>
    </reaction>
</comment>
<dbReference type="FunFam" id="3.30.70.270:FF:000001">
    <property type="entry name" value="Diguanylate cyclase domain protein"/>
    <property type="match status" value="1"/>
</dbReference>
<dbReference type="EMBL" id="JAATLK010000001">
    <property type="protein sequence ID" value="NIZ46724.1"/>
    <property type="molecule type" value="Genomic_DNA"/>
</dbReference>
<keyword evidence="3" id="KW-0812">Transmembrane</keyword>
<evidence type="ECO:0000259" key="4">
    <source>
        <dbReference type="PROSITE" id="PS50885"/>
    </source>
</evidence>
<dbReference type="GO" id="GO:0005886">
    <property type="term" value="C:plasma membrane"/>
    <property type="evidence" value="ECO:0007669"/>
    <property type="project" value="TreeGrafter"/>
</dbReference>
<protein>
    <recommendedName>
        <fullName evidence="1">diguanylate cyclase</fullName>
        <ecNumber evidence="1">2.7.7.65</ecNumber>
    </recommendedName>
</protein>
<feature type="transmembrane region" description="Helical" evidence="3">
    <location>
        <begin position="12"/>
        <end position="37"/>
    </location>
</feature>
<keyword evidence="7" id="KW-1185">Reference proteome</keyword>
<keyword evidence="3" id="KW-1133">Transmembrane helix</keyword>
<evidence type="ECO:0000259" key="5">
    <source>
        <dbReference type="PROSITE" id="PS50887"/>
    </source>
</evidence>
<dbReference type="CDD" id="cd06225">
    <property type="entry name" value="HAMP"/>
    <property type="match status" value="1"/>
</dbReference>
<sequence length="533" mass="61719">MKKSYQATLHGKLLLIIMTATLPTIIFTLVALSYLVYTERQHSREVLMYRSYFSKEVGLEMLYLSGQSMILLVRSVGFSERNWSDVYDTAASLVKNSSIFANIMIIDADNTVMMQVDDGSSWNFTGNSYPVYLVDQEYEYSVGSLIYFKGELVIPFILNYHEIRNEEDKHYQVILFLEWESLLEHISLDDTYYSLSNNSYAEDADYTLFYVDRMGNWTSLLAMKDPLLEDFLFERQKFYELNIYNTKNKRYIVKNEILYHYNQAMLVLAISQATTPWYNNLWYIMYLLGISLILVTLVATLLGYLLFKKFLLSDIEEILIAVNEVGKGNFVARAEVRDEEFLGLLARGVNHMAELIAVQTDALKRAAHTDGLTGIHNRRYFWEHAERILSKDSQHAVILFDIDYFKLFNDNYGHSVGDAVLIHVAQLVKHNLRKEDLFARYGGEEFIILLPDFSFDKAIYVAEKIRLLITEHEFRLDSEEILHITISLGVTLSQAGEDIQLETLVMNADMALYQAKEGGRNRYAVFLSDYKTS</sequence>
<accession>A0A968GBH1</accession>
<dbReference type="RefSeq" id="WP_167703176.1">
    <property type="nucleotide sequence ID" value="NZ_CP118168.1"/>
</dbReference>
<evidence type="ECO:0000313" key="7">
    <source>
        <dbReference type="Proteomes" id="UP000752013"/>
    </source>
</evidence>
<dbReference type="CDD" id="cd01949">
    <property type="entry name" value="GGDEF"/>
    <property type="match status" value="1"/>
</dbReference>
<evidence type="ECO:0000256" key="1">
    <source>
        <dbReference type="ARBA" id="ARBA00012528"/>
    </source>
</evidence>
<reference evidence="6" key="1">
    <citation type="submission" date="2020-03" db="EMBL/GenBank/DDBJ databases">
        <title>Spirochaetal bacteria isolated from arthropods constitute a novel genus Entomospira genus novum within the order Spirochaetales.</title>
        <authorList>
            <person name="Grana-Miraglia L."/>
            <person name="Sikutova S."/>
            <person name="Fingerle V."/>
            <person name="Sing A."/>
            <person name="Castillo-Ramirez S."/>
            <person name="Margos G."/>
            <person name="Rudolf I."/>
        </authorList>
    </citation>
    <scope>NUCLEOTIDE SEQUENCE</scope>
    <source>
        <strain evidence="6">BR208</strain>
    </source>
</reference>
<evidence type="ECO:0000256" key="3">
    <source>
        <dbReference type="SAM" id="Phobius"/>
    </source>
</evidence>
<dbReference type="Proteomes" id="UP000752013">
    <property type="component" value="Unassembled WGS sequence"/>
</dbReference>
<dbReference type="SMART" id="SM00267">
    <property type="entry name" value="GGDEF"/>
    <property type="match status" value="1"/>
</dbReference>
<organism evidence="6 7">
    <name type="scientific">Entomospira nematocerorum</name>
    <dbReference type="NCBI Taxonomy" id="2719987"/>
    <lineage>
        <taxon>Bacteria</taxon>
        <taxon>Pseudomonadati</taxon>
        <taxon>Spirochaetota</taxon>
        <taxon>Spirochaetia</taxon>
        <taxon>Spirochaetales</taxon>
        <taxon>Spirochaetaceae</taxon>
        <taxon>Entomospira</taxon>
    </lineage>
</organism>
<keyword evidence="3" id="KW-0472">Membrane</keyword>
<dbReference type="GO" id="GO:0043709">
    <property type="term" value="P:cell adhesion involved in single-species biofilm formation"/>
    <property type="evidence" value="ECO:0007669"/>
    <property type="project" value="TreeGrafter"/>
</dbReference>
<dbReference type="InterPro" id="IPR003660">
    <property type="entry name" value="HAMP_dom"/>
</dbReference>
<proteinExistence type="predicted"/>
<name>A0A968GBH1_9SPIO</name>
<feature type="domain" description="GGDEF" evidence="5">
    <location>
        <begin position="393"/>
        <end position="528"/>
    </location>
</feature>
<dbReference type="SUPFAM" id="SSF55073">
    <property type="entry name" value="Nucleotide cyclase"/>
    <property type="match status" value="1"/>
</dbReference>
<gene>
    <name evidence="6" type="ORF">HCT46_02125</name>
</gene>
<evidence type="ECO:0000256" key="2">
    <source>
        <dbReference type="ARBA" id="ARBA00034247"/>
    </source>
</evidence>
<dbReference type="InterPro" id="IPR043128">
    <property type="entry name" value="Rev_trsase/Diguanyl_cyclase"/>
</dbReference>